<feature type="domain" description="Pesticidal crystal protein Cry22Aa Ig-like" evidence="1">
    <location>
        <begin position="43"/>
        <end position="110"/>
    </location>
</feature>
<organism evidence="2">
    <name type="scientific">uncultured Dysgonomonas sp</name>
    <dbReference type="NCBI Taxonomy" id="206096"/>
    <lineage>
        <taxon>Bacteria</taxon>
        <taxon>Pseudomonadati</taxon>
        <taxon>Bacteroidota</taxon>
        <taxon>Bacteroidia</taxon>
        <taxon>Bacteroidales</taxon>
        <taxon>Dysgonomonadaceae</taxon>
        <taxon>Dysgonomonas</taxon>
        <taxon>environmental samples</taxon>
    </lineage>
</organism>
<dbReference type="InterPro" id="IPR013783">
    <property type="entry name" value="Ig-like_fold"/>
</dbReference>
<dbReference type="Pfam" id="PF16403">
    <property type="entry name" value="Bact_surface_Ig-like"/>
    <property type="match status" value="1"/>
</dbReference>
<dbReference type="AlphaFoldDB" id="A0A212J2I5"/>
<name>A0A212J2I5_9BACT</name>
<dbReference type="Gene3D" id="2.60.40.10">
    <property type="entry name" value="Immunoglobulins"/>
    <property type="match status" value="1"/>
</dbReference>
<evidence type="ECO:0000259" key="1">
    <source>
        <dbReference type="Pfam" id="PF16403"/>
    </source>
</evidence>
<proteinExistence type="predicted"/>
<dbReference type="PROSITE" id="PS51257">
    <property type="entry name" value="PROKAR_LIPOPROTEIN"/>
    <property type="match status" value="1"/>
</dbReference>
<gene>
    <name evidence="2" type="ORF">KL86DYS1_10929</name>
</gene>
<reference evidence="2" key="1">
    <citation type="submission" date="2016-04" db="EMBL/GenBank/DDBJ databases">
        <authorList>
            <person name="Evans L.H."/>
            <person name="Alamgir A."/>
            <person name="Owens N."/>
            <person name="Weber N.D."/>
            <person name="Virtaneva K."/>
            <person name="Barbian K."/>
            <person name="Babar A."/>
            <person name="Rosenke K."/>
        </authorList>
    </citation>
    <scope>NUCLEOTIDE SEQUENCE</scope>
    <source>
        <strain evidence="2">86-1</strain>
    </source>
</reference>
<accession>A0A212J2I5</accession>
<evidence type="ECO:0000313" key="2">
    <source>
        <dbReference type="EMBL" id="SBV93676.1"/>
    </source>
</evidence>
<sequence>MQKLKNMKILYKYSLIIASLFFLLSCDKDTEDVSRITEYASFEMQGDNFMYILANSTFTEPGVKATESGVEIPVETKGTVNTAVPDVYAIQYSATNSDGFPASVLRRVAVVPAIPTTDLSGEYQLVHATRKNKITITRVDGFLGYYHATDSWWQTYAIALDFVDMGDGTIKILPGSSPYGAHYGTGNILPDGQIQFVVTLPNQGNMTYSTTYKLQ</sequence>
<dbReference type="InterPro" id="IPR032179">
    <property type="entry name" value="Cry22Aa_Ig-like"/>
</dbReference>
<dbReference type="EMBL" id="FLUM01000001">
    <property type="protein sequence ID" value="SBV93676.1"/>
    <property type="molecule type" value="Genomic_DNA"/>
</dbReference>
<protein>
    <recommendedName>
        <fullName evidence="1">Pesticidal crystal protein Cry22Aa Ig-like domain-containing protein</fullName>
    </recommendedName>
</protein>